<feature type="non-terminal residue" evidence="1">
    <location>
        <position position="1"/>
    </location>
</feature>
<protein>
    <submittedName>
        <fullName evidence="1">Uncharacterized protein</fullName>
    </submittedName>
</protein>
<accession>X0W3L2</accession>
<name>X0W3L2_9ZZZZ</name>
<dbReference type="AlphaFoldDB" id="X0W3L2"/>
<dbReference type="EMBL" id="BARS01038658">
    <property type="protein sequence ID" value="GAG25135.1"/>
    <property type="molecule type" value="Genomic_DNA"/>
</dbReference>
<evidence type="ECO:0000313" key="1">
    <source>
        <dbReference type="EMBL" id="GAG25135.1"/>
    </source>
</evidence>
<sequence>IYPDVNLALFESLLRLEPKRSETTPFRHLASDLLTGKLRIPGVSLSLTVAPLLILRFGDRRSLPLLRRCFERNLGNLPAWAIKAAGVVYASHGISEYRVFRKVASQLGSQYLSDIVRFIERVMDYDIVPGRYKARLNLRFDAVSGIDYIDMRSLLSARILSLNRKTAVQSWLTAEKKSLLNSTISQYDKDLIKRLLP</sequence>
<proteinExistence type="predicted"/>
<organism evidence="1">
    <name type="scientific">marine sediment metagenome</name>
    <dbReference type="NCBI Taxonomy" id="412755"/>
    <lineage>
        <taxon>unclassified sequences</taxon>
        <taxon>metagenomes</taxon>
        <taxon>ecological metagenomes</taxon>
    </lineage>
</organism>
<gene>
    <name evidence="1" type="ORF">S01H1_59132</name>
</gene>
<reference evidence="1" key="1">
    <citation type="journal article" date="2014" name="Front. Microbiol.">
        <title>High frequency of phylogenetically diverse reductive dehalogenase-homologous genes in deep subseafloor sedimentary metagenomes.</title>
        <authorList>
            <person name="Kawai M."/>
            <person name="Futagami T."/>
            <person name="Toyoda A."/>
            <person name="Takaki Y."/>
            <person name="Nishi S."/>
            <person name="Hori S."/>
            <person name="Arai W."/>
            <person name="Tsubouchi T."/>
            <person name="Morono Y."/>
            <person name="Uchiyama I."/>
            <person name="Ito T."/>
            <person name="Fujiyama A."/>
            <person name="Inagaki F."/>
            <person name="Takami H."/>
        </authorList>
    </citation>
    <scope>NUCLEOTIDE SEQUENCE</scope>
    <source>
        <strain evidence="1">Expedition CK06-06</strain>
    </source>
</reference>
<comment type="caution">
    <text evidence="1">The sequence shown here is derived from an EMBL/GenBank/DDBJ whole genome shotgun (WGS) entry which is preliminary data.</text>
</comment>